<evidence type="ECO:0000313" key="1">
    <source>
        <dbReference type="EMBL" id="MEQ3362762.1"/>
    </source>
</evidence>
<comment type="caution">
    <text evidence="1">The sequence shown here is derived from an EMBL/GenBank/DDBJ whole genome shotgun (WGS) entry which is preliminary data.</text>
</comment>
<name>A0ABV1JFB5_9ACTN</name>
<evidence type="ECO:0000313" key="2">
    <source>
        <dbReference type="Proteomes" id="UP001487305"/>
    </source>
</evidence>
<keyword evidence="2" id="KW-1185">Reference proteome</keyword>
<dbReference type="InterPro" id="IPR029044">
    <property type="entry name" value="Nucleotide-diphossugar_trans"/>
</dbReference>
<dbReference type="SUPFAM" id="SSF53448">
    <property type="entry name" value="Nucleotide-diphospho-sugar transferases"/>
    <property type="match status" value="1"/>
</dbReference>
<evidence type="ECO:0008006" key="3">
    <source>
        <dbReference type="Google" id="ProtNLM"/>
    </source>
</evidence>
<protein>
    <recommendedName>
        <fullName evidence="3">Glycosyltransferase</fullName>
    </recommendedName>
</protein>
<dbReference type="Proteomes" id="UP001487305">
    <property type="component" value="Unassembled WGS sequence"/>
</dbReference>
<dbReference type="EMBL" id="JBBNOP010000005">
    <property type="protein sequence ID" value="MEQ3362762.1"/>
    <property type="molecule type" value="Genomic_DNA"/>
</dbReference>
<organism evidence="1 2">
    <name type="scientific">Raoultibacter massiliensis</name>
    <dbReference type="NCBI Taxonomy" id="1852371"/>
    <lineage>
        <taxon>Bacteria</taxon>
        <taxon>Bacillati</taxon>
        <taxon>Actinomycetota</taxon>
        <taxon>Coriobacteriia</taxon>
        <taxon>Eggerthellales</taxon>
        <taxon>Eggerthellaceae</taxon>
        <taxon>Raoultibacter</taxon>
    </lineage>
</organism>
<gene>
    <name evidence="1" type="ORF">AAA083_07215</name>
</gene>
<accession>A0ABV1JFB5</accession>
<proteinExistence type="predicted"/>
<dbReference type="RefSeq" id="WP_102375010.1">
    <property type="nucleotide sequence ID" value="NZ_DBFADM010000006.1"/>
</dbReference>
<reference evidence="1 2" key="1">
    <citation type="submission" date="2024-04" db="EMBL/GenBank/DDBJ databases">
        <title>Human intestinal bacterial collection.</title>
        <authorList>
            <person name="Pauvert C."/>
            <person name="Hitch T.C.A."/>
            <person name="Clavel T."/>
        </authorList>
    </citation>
    <scope>NUCLEOTIDE SEQUENCE [LARGE SCALE GENOMIC DNA]</scope>
    <source>
        <strain evidence="1 2">CLA-KB-H42</strain>
    </source>
</reference>
<sequence>MSFPKVIVSMTSYPARFEAAAKALEPLFRQSVSPDSVQLWLAEDEVSSKNDLPGSLADLERVGLEIKWCKRSLKPHNKYFWAMQENPDDIIVTIDDDIVYSLSLLQDLLEAHYRHPGAVIARRTHLVTRNGEGAIAPYQDWVLEQAGIRGVPRHDLLATGVGGVLYPPGIFDEDVFGEQDVRDTSLMADDLWLLIHELRLGVPVVSTDVHAGLTYVDGTQEDGLYLENLVKGRNNEILGTLFERYPESENLLHQAISERESQTASAVDDREGAGIARRAARRLLGR</sequence>